<sequence length="58" mass="6776">MKHELTDAGLMEKGMPYEQAHEKALETHPPGKNYDPDVIDKYPEFGPWWRKQNGLPPR</sequence>
<comment type="caution">
    <text evidence="1">The sequence shown here is derived from an EMBL/GenBank/DDBJ whole genome shotgun (WGS) entry which is preliminary data.</text>
</comment>
<dbReference type="AlphaFoldDB" id="A0A931N3L5"/>
<reference evidence="1" key="1">
    <citation type="submission" date="2020-11" db="EMBL/GenBank/DDBJ databases">
        <title>Nocardia NEAU-351.nov., a novel actinomycete isolated from the cow dung.</title>
        <authorList>
            <person name="Zhang X."/>
        </authorList>
    </citation>
    <scope>NUCLEOTIDE SEQUENCE</scope>
    <source>
        <strain evidence="1">NEAU-351</strain>
    </source>
</reference>
<organism evidence="1 2">
    <name type="scientific">Nocardia bovistercoris</name>
    <dbReference type="NCBI Taxonomy" id="2785916"/>
    <lineage>
        <taxon>Bacteria</taxon>
        <taxon>Bacillati</taxon>
        <taxon>Actinomycetota</taxon>
        <taxon>Actinomycetes</taxon>
        <taxon>Mycobacteriales</taxon>
        <taxon>Nocardiaceae</taxon>
        <taxon>Nocardia</taxon>
    </lineage>
</organism>
<gene>
    <name evidence="1" type="ORF">IT779_13555</name>
</gene>
<protein>
    <submittedName>
        <fullName evidence="1">Uncharacterized protein</fullName>
    </submittedName>
</protein>
<dbReference type="RefSeq" id="WP_196149608.1">
    <property type="nucleotide sequence ID" value="NZ_JADMLG010000004.1"/>
</dbReference>
<name>A0A931N3L5_9NOCA</name>
<dbReference type="EMBL" id="JADMLG010000004">
    <property type="protein sequence ID" value="MBH0777306.1"/>
    <property type="molecule type" value="Genomic_DNA"/>
</dbReference>
<proteinExistence type="predicted"/>
<accession>A0A931N3L5</accession>
<evidence type="ECO:0000313" key="1">
    <source>
        <dbReference type="EMBL" id="MBH0777306.1"/>
    </source>
</evidence>
<keyword evidence="2" id="KW-1185">Reference proteome</keyword>
<evidence type="ECO:0000313" key="2">
    <source>
        <dbReference type="Proteomes" id="UP000655751"/>
    </source>
</evidence>
<dbReference type="Proteomes" id="UP000655751">
    <property type="component" value="Unassembled WGS sequence"/>
</dbReference>